<evidence type="ECO:0000313" key="1">
    <source>
        <dbReference type="EMBL" id="TMR10471.1"/>
    </source>
</evidence>
<keyword evidence="2" id="KW-1185">Reference proteome</keyword>
<comment type="caution">
    <text evidence="1">The sequence shown here is derived from an EMBL/GenBank/DDBJ whole genome shotgun (WGS) entry which is preliminary data.</text>
</comment>
<dbReference type="InterPro" id="IPR011990">
    <property type="entry name" value="TPR-like_helical_dom_sf"/>
</dbReference>
<dbReference type="SUPFAM" id="SSF48452">
    <property type="entry name" value="TPR-like"/>
    <property type="match status" value="1"/>
</dbReference>
<dbReference type="Pfam" id="PF13424">
    <property type="entry name" value="TPR_12"/>
    <property type="match status" value="1"/>
</dbReference>
<dbReference type="OrthoDB" id="3529815at2"/>
<proteinExistence type="predicted"/>
<reference evidence="1 2" key="1">
    <citation type="submission" date="2019-05" db="EMBL/GenBank/DDBJ databases">
        <title>Draft genome sequence of Nonomuraea turkmeniaca DSM 43926.</title>
        <authorList>
            <person name="Saricaoglu S."/>
            <person name="Isik K."/>
        </authorList>
    </citation>
    <scope>NUCLEOTIDE SEQUENCE [LARGE SCALE GENOMIC DNA]</scope>
    <source>
        <strain evidence="1 2">DSM 43926</strain>
    </source>
</reference>
<dbReference type="Proteomes" id="UP000309128">
    <property type="component" value="Unassembled WGS sequence"/>
</dbReference>
<dbReference type="EMBL" id="VCKY01000189">
    <property type="protein sequence ID" value="TMR10471.1"/>
    <property type="molecule type" value="Genomic_DNA"/>
</dbReference>
<sequence length="107" mass="11124">MAATSSLRLGEAEQARTFASQALEVYEQAPSLSPARRAITALDLGIACARLDDVEQAIAHGLDALATPRPAAAIATRSASLQMTMQRSYPGASVMASFCDSVAALPM</sequence>
<organism evidence="1 2">
    <name type="scientific">Nonomuraea turkmeniaca</name>
    <dbReference type="NCBI Taxonomy" id="103838"/>
    <lineage>
        <taxon>Bacteria</taxon>
        <taxon>Bacillati</taxon>
        <taxon>Actinomycetota</taxon>
        <taxon>Actinomycetes</taxon>
        <taxon>Streptosporangiales</taxon>
        <taxon>Streptosporangiaceae</taxon>
        <taxon>Nonomuraea</taxon>
    </lineage>
</organism>
<gene>
    <name evidence="1" type="ORF">ETD86_39390</name>
</gene>
<dbReference type="RefSeq" id="WP_138671728.1">
    <property type="nucleotide sequence ID" value="NZ_VCKY01000189.1"/>
</dbReference>
<protein>
    <submittedName>
        <fullName evidence="1">Tetratricopeptide repeat protein</fullName>
    </submittedName>
</protein>
<dbReference type="Gene3D" id="1.25.40.10">
    <property type="entry name" value="Tetratricopeptide repeat domain"/>
    <property type="match status" value="1"/>
</dbReference>
<dbReference type="AlphaFoldDB" id="A0A5S4F3P9"/>
<evidence type="ECO:0000313" key="2">
    <source>
        <dbReference type="Proteomes" id="UP000309128"/>
    </source>
</evidence>
<name>A0A5S4F3P9_9ACTN</name>
<accession>A0A5S4F3P9</accession>